<reference evidence="7" key="2">
    <citation type="journal article" date="2019" name="Curr. Biol.">
        <title>Chromatin organization in early land plants reveals an ancestral association between H3K27me3, transposons, and constitutive heterochromatin.</title>
        <authorList>
            <person name="Montgomery S.A."/>
            <person name="Tanizawa Y."/>
            <person name="Galik B."/>
            <person name="Wang N."/>
            <person name="Ito T."/>
            <person name="Mochizuki T."/>
            <person name="Akimcheva S."/>
            <person name="Bowman J."/>
            <person name="Cognat V."/>
            <person name="Drouard L."/>
            <person name="Ekker H."/>
            <person name="Houng S."/>
            <person name="Kohchi T."/>
            <person name="Lin S."/>
            <person name="Liu L.D."/>
            <person name="Nakamura Y."/>
            <person name="Valeeva L.R."/>
            <person name="Shakirov E.V."/>
            <person name="Shippen D.E."/>
            <person name="Wei W."/>
            <person name="Yagura M."/>
            <person name="Yamaoka S."/>
            <person name="Yamato K.T."/>
            <person name="Liu C."/>
            <person name="Berger F."/>
        </authorList>
    </citation>
    <scope>NUCLEOTIDE SEQUENCE [LARGE SCALE GENOMIC DNA]</scope>
    <source>
        <strain evidence="7">Tak-1</strain>
    </source>
</reference>
<dbReference type="GO" id="GO:0016757">
    <property type="term" value="F:glycosyltransferase activity"/>
    <property type="evidence" value="ECO:0007669"/>
    <property type="project" value="InterPro"/>
</dbReference>
<organism evidence="8 9">
    <name type="scientific">Marchantia polymorpha subsp. ruderalis</name>
    <dbReference type="NCBI Taxonomy" id="1480154"/>
    <lineage>
        <taxon>Eukaryota</taxon>
        <taxon>Viridiplantae</taxon>
        <taxon>Streptophyta</taxon>
        <taxon>Embryophyta</taxon>
        <taxon>Marchantiophyta</taxon>
        <taxon>Marchantiopsida</taxon>
        <taxon>Marchantiidae</taxon>
        <taxon>Marchantiales</taxon>
        <taxon>Marchantiaceae</taxon>
        <taxon>Marchantia</taxon>
    </lineage>
</organism>
<keyword evidence="5" id="KW-1133">Transmembrane helix</keyword>
<name>A0A176W102_MARPO</name>
<evidence type="ECO:0000256" key="1">
    <source>
        <dbReference type="ARBA" id="ARBA00004323"/>
    </source>
</evidence>
<keyword evidence="4" id="KW-0333">Golgi apparatus</keyword>
<dbReference type="GO" id="GO:0000139">
    <property type="term" value="C:Golgi membrane"/>
    <property type="evidence" value="ECO:0007669"/>
    <property type="project" value="UniProtKB-SubCell"/>
</dbReference>
<reference evidence="8 9" key="1">
    <citation type="submission" date="2016-03" db="EMBL/GenBank/DDBJ databases">
        <title>Mechanisms controlling the formation of the plant cell surface in tip-growing cells are functionally conserved among land plants.</title>
        <authorList>
            <person name="Honkanen S."/>
            <person name="Jones V.A."/>
            <person name="Morieri G."/>
            <person name="Champion C."/>
            <person name="Hetherington A.J."/>
            <person name="Kelly S."/>
            <person name="Saint-Marcoux D."/>
            <person name="Proust H."/>
            <person name="Prescott H."/>
            <person name="Dolan L."/>
        </authorList>
    </citation>
    <scope>NUCLEOTIDE SEQUENCE [LARGE SCALE GENOMIC DNA]</scope>
    <source>
        <strain evidence="9">cv. Tak-1 and cv. Tak-2</strain>
        <tissue evidence="8">Whole gametophyte</tissue>
    </source>
</reference>
<dbReference type="Proteomes" id="UP001162541">
    <property type="component" value="Chromosome 3"/>
</dbReference>
<gene>
    <name evidence="8" type="ORF">AXG93_2471s1080</name>
    <name evidence="7" type="ORF">Mp_3g13740</name>
</gene>
<evidence type="ECO:0000256" key="4">
    <source>
        <dbReference type="ARBA" id="ARBA00023034"/>
    </source>
</evidence>
<evidence type="ECO:0000259" key="6">
    <source>
        <dbReference type="Pfam" id="PF03016"/>
    </source>
</evidence>
<evidence type="ECO:0000313" key="9">
    <source>
        <dbReference type="Proteomes" id="UP000077202"/>
    </source>
</evidence>
<evidence type="ECO:0000256" key="5">
    <source>
        <dbReference type="SAM" id="Phobius"/>
    </source>
</evidence>
<evidence type="ECO:0000256" key="3">
    <source>
        <dbReference type="ARBA" id="ARBA00022968"/>
    </source>
</evidence>
<evidence type="ECO:0000256" key="2">
    <source>
        <dbReference type="ARBA" id="ARBA00010271"/>
    </source>
</evidence>
<dbReference type="PANTHER" id="PTHR11062">
    <property type="entry name" value="EXOSTOSIN HEPARAN SULFATE GLYCOSYLTRANSFERASE -RELATED"/>
    <property type="match status" value="1"/>
</dbReference>
<comment type="similarity">
    <text evidence="2">Belongs to the glycosyltransferase 47 family.</text>
</comment>
<evidence type="ECO:0000313" key="10">
    <source>
        <dbReference type="Proteomes" id="UP001162541"/>
    </source>
</evidence>
<proteinExistence type="inferred from homology"/>
<dbReference type="Pfam" id="PF03016">
    <property type="entry name" value="Exostosin_GT47"/>
    <property type="match status" value="1"/>
</dbReference>
<keyword evidence="3" id="KW-0735">Signal-anchor</keyword>
<comment type="subcellular location">
    <subcellularLocation>
        <location evidence="1">Golgi apparatus membrane</location>
        <topology evidence="1">Single-pass type II membrane protein</topology>
    </subcellularLocation>
</comment>
<accession>A0A176W102</accession>
<dbReference type="InterPro" id="IPR040911">
    <property type="entry name" value="Exostosin_GT47"/>
</dbReference>
<feature type="domain" description="Exostosin GT47" evidence="6">
    <location>
        <begin position="73"/>
        <end position="357"/>
    </location>
</feature>
<keyword evidence="5" id="KW-0812">Transmembrane</keyword>
<dbReference type="EMBL" id="AP019868">
    <property type="protein sequence ID" value="BBN05511.1"/>
    <property type="molecule type" value="Genomic_DNA"/>
</dbReference>
<dbReference type="PANTHER" id="PTHR11062:SF95">
    <property type="entry name" value="EXOSTOSIN GT47 DOMAIN-CONTAINING PROTEIN"/>
    <property type="match status" value="1"/>
</dbReference>
<evidence type="ECO:0000313" key="8">
    <source>
        <dbReference type="EMBL" id="OAE26740.1"/>
    </source>
</evidence>
<keyword evidence="9" id="KW-1185">Reference proteome</keyword>
<reference evidence="10" key="3">
    <citation type="journal article" date="2020" name="Curr. Biol.">
        <title>Chromatin organization in early land plants reveals an ancestral association between H3K27me3, transposons, and constitutive heterochromatin.</title>
        <authorList>
            <person name="Montgomery S.A."/>
            <person name="Tanizawa Y."/>
            <person name="Galik B."/>
            <person name="Wang N."/>
            <person name="Ito T."/>
            <person name="Mochizuki T."/>
            <person name="Akimcheva S."/>
            <person name="Bowman J.L."/>
            <person name="Cognat V."/>
            <person name="Marechal-Drouard L."/>
            <person name="Ekker H."/>
            <person name="Hong S.F."/>
            <person name="Kohchi T."/>
            <person name="Lin S.S."/>
            <person name="Liu L.D."/>
            <person name="Nakamura Y."/>
            <person name="Valeeva L.R."/>
            <person name="Shakirov E.V."/>
            <person name="Shippen D.E."/>
            <person name="Wei W.L."/>
            <person name="Yagura M."/>
            <person name="Yamaoka S."/>
            <person name="Yamato K.T."/>
            <person name="Liu C."/>
            <person name="Berger F."/>
        </authorList>
    </citation>
    <scope>NUCLEOTIDE SEQUENCE [LARGE SCALE GENOMIC DNA]</scope>
    <source>
        <strain evidence="10">Tak-1</strain>
    </source>
</reference>
<dbReference type="EMBL" id="LVLJ01002120">
    <property type="protein sequence ID" value="OAE26740.1"/>
    <property type="molecule type" value="Genomic_DNA"/>
</dbReference>
<keyword evidence="5" id="KW-0472">Membrane</keyword>
<dbReference type="InterPro" id="IPR004263">
    <property type="entry name" value="Exostosin"/>
</dbReference>
<feature type="transmembrane region" description="Helical" evidence="5">
    <location>
        <begin position="16"/>
        <end position="39"/>
    </location>
</feature>
<evidence type="ECO:0000313" key="7">
    <source>
        <dbReference type="EMBL" id="BBN05511.1"/>
    </source>
</evidence>
<dbReference type="Proteomes" id="UP000077202">
    <property type="component" value="Unassembled WGS sequence"/>
</dbReference>
<sequence>MAASWTQNHGASSVTVALAVMYVLQGLILASVVGNLQAVSASKMSSRARPPSWMTHPLFHSPKVFAADYHEMRENFKVYVYPFHENVTKYMFDYSGAVAPLPGGNYASEFFLFRNLYESKYITDDPEKAHLFVLPYSVFKLRMTVGPGGVAGYVKYYIEEVIQKEYPYWNRSGGADHFYGTCHDIGSHASEDTPVLGRNAIQVICPANIWHRTYIPHKDLSYPQIWPHPKSAPGGLPEEERSILAFWSGSQNSRVRAHVKKVWEDDEDILLGGGRVLRQKVRGPDYFENFRKAKYCLHITGYQVHTARIGDAIKYGCVPVIISDQYDLPFNSIIDWREFAVIVAEADIPRLKTILRAADYSKLFTNVQIVRRYFTWNARPQDYDLFNMLMYELWLRRFTVRPRIGTPTPTTL</sequence>
<dbReference type="AlphaFoldDB" id="A0A176W102"/>
<protein>
    <recommendedName>
        <fullName evidence="6">Exostosin GT47 domain-containing protein</fullName>
    </recommendedName>
</protein>